<keyword evidence="1" id="KW-1133">Transmembrane helix</keyword>
<sequence length="71" mass="7981">MDVSGFIPTIRQIRDQPDSESAWFFTLFAIRNGLVLLALEHYSLTTALFPAVIGIACLIVVGCLLYFRGRY</sequence>
<dbReference type="KEGG" id="mec:Q7C_2560"/>
<evidence type="ECO:0000256" key="1">
    <source>
        <dbReference type="SAM" id="Phobius"/>
    </source>
</evidence>
<proteinExistence type="predicted"/>
<dbReference type="PATRIC" id="fig|754477.3.peg.2514"/>
<dbReference type="STRING" id="754477.Q7C_2560"/>
<dbReference type="HOGENOM" id="CLU_2735397_0_0_6"/>
<dbReference type="Proteomes" id="UP000009145">
    <property type="component" value="Chromosome"/>
</dbReference>
<evidence type="ECO:0000313" key="2">
    <source>
        <dbReference type="EMBL" id="AFJ03681.1"/>
    </source>
</evidence>
<accession>I1YL88</accession>
<evidence type="ECO:0000313" key="3">
    <source>
        <dbReference type="Proteomes" id="UP000009145"/>
    </source>
</evidence>
<gene>
    <name evidence="2" type="ordered locus">Q7C_2560</name>
</gene>
<organism evidence="2 3">
    <name type="scientific">Methylophaga frappieri (strain ATCC BAA-2434 / DSM 25690 / JAM7)</name>
    <dbReference type="NCBI Taxonomy" id="754477"/>
    <lineage>
        <taxon>Bacteria</taxon>
        <taxon>Pseudomonadati</taxon>
        <taxon>Pseudomonadota</taxon>
        <taxon>Gammaproteobacteria</taxon>
        <taxon>Thiotrichales</taxon>
        <taxon>Piscirickettsiaceae</taxon>
        <taxon>Methylophaga</taxon>
    </lineage>
</organism>
<keyword evidence="1" id="KW-0472">Membrane</keyword>
<keyword evidence="1" id="KW-0812">Transmembrane</keyword>
<feature type="transmembrane region" description="Helical" evidence="1">
    <location>
        <begin position="45"/>
        <end position="67"/>
    </location>
</feature>
<protein>
    <submittedName>
        <fullName evidence="2">Uncharacterized protein</fullName>
    </submittedName>
</protein>
<reference evidence="2 3" key="1">
    <citation type="journal article" date="2012" name="J. Bacteriol.">
        <title>Complete genome sequences of Methylophaga sp. strain JAM1 and Methylophaga sp. strain JAM7.</title>
        <authorList>
            <person name="Villeneuve C."/>
            <person name="Martineau C."/>
            <person name="Mauffrey F."/>
            <person name="Villemur R."/>
        </authorList>
    </citation>
    <scope>NUCLEOTIDE SEQUENCE [LARGE SCALE GENOMIC DNA]</scope>
    <source>
        <strain evidence="2 3">JAM7</strain>
    </source>
</reference>
<name>I1YL88_METFJ</name>
<dbReference type="EMBL" id="CP003380">
    <property type="protein sequence ID" value="AFJ03681.1"/>
    <property type="molecule type" value="Genomic_DNA"/>
</dbReference>
<dbReference type="AlphaFoldDB" id="I1YL88"/>
<keyword evidence="3" id="KW-1185">Reference proteome</keyword>
<feature type="transmembrane region" description="Helical" evidence="1">
    <location>
        <begin position="21"/>
        <end position="39"/>
    </location>
</feature>